<proteinExistence type="inferred from homology"/>
<dbReference type="Gene3D" id="1.50.10.20">
    <property type="match status" value="1"/>
</dbReference>
<dbReference type="Proteomes" id="UP000016932">
    <property type="component" value="Unassembled WGS sequence"/>
</dbReference>
<dbReference type="EMBL" id="KB446560">
    <property type="protein sequence ID" value="EME80706.1"/>
    <property type="molecule type" value="Genomic_DNA"/>
</dbReference>
<dbReference type="InterPro" id="IPR050148">
    <property type="entry name" value="Terpene_synthase-like"/>
</dbReference>
<dbReference type="STRING" id="383855.M3A7X3"/>
<dbReference type="OrthoDB" id="2343925at2759"/>
<organism evidence="2 3">
    <name type="scientific">Pseudocercospora fijiensis (strain CIRAD86)</name>
    <name type="common">Black leaf streak disease fungus</name>
    <name type="synonym">Mycosphaerella fijiensis</name>
    <dbReference type="NCBI Taxonomy" id="383855"/>
    <lineage>
        <taxon>Eukaryota</taxon>
        <taxon>Fungi</taxon>
        <taxon>Dikarya</taxon>
        <taxon>Ascomycota</taxon>
        <taxon>Pezizomycotina</taxon>
        <taxon>Dothideomycetes</taxon>
        <taxon>Dothideomycetidae</taxon>
        <taxon>Mycosphaerellales</taxon>
        <taxon>Mycosphaerellaceae</taxon>
        <taxon>Pseudocercospora</taxon>
    </lineage>
</organism>
<dbReference type="HOGENOM" id="CLU_005861_0_0_1"/>
<evidence type="ECO:0000313" key="2">
    <source>
        <dbReference type="EMBL" id="EME80706.1"/>
    </source>
</evidence>
<evidence type="ECO:0000256" key="1">
    <source>
        <dbReference type="ARBA" id="ARBA00006333"/>
    </source>
</evidence>
<dbReference type="PANTHER" id="PTHR31739">
    <property type="entry name" value="ENT-COPALYL DIPHOSPHATE SYNTHASE, CHLOROPLASTIC"/>
    <property type="match status" value="1"/>
</dbReference>
<dbReference type="eggNOG" id="ENOG502QQN6">
    <property type="taxonomic scope" value="Eukaryota"/>
</dbReference>
<name>M3A7X3_PSEFD</name>
<dbReference type="AlphaFoldDB" id="M3A7X3"/>
<dbReference type="SUPFAM" id="SSF48239">
    <property type="entry name" value="Terpenoid cyclases/Protein prenyltransferases"/>
    <property type="match status" value="1"/>
</dbReference>
<comment type="similarity">
    <text evidence="1">Belongs to the terpene synthase family.</text>
</comment>
<dbReference type="RefSeq" id="XP_007928115.1">
    <property type="nucleotide sequence ID" value="XM_007929924.1"/>
</dbReference>
<dbReference type="GO" id="GO:0000287">
    <property type="term" value="F:magnesium ion binding"/>
    <property type="evidence" value="ECO:0007669"/>
    <property type="project" value="TreeGrafter"/>
</dbReference>
<dbReference type="VEuPathDB" id="FungiDB:MYCFIDRAFT_189135"/>
<sequence length="907" mass="103010">MSSPTTSGDDTRSLLDRALALNHARYGFSTASCQIYDTAWVSMIKRSTKGIVEWTFPESFHWLIRAQNSDGSWGSSKSSRTAKAIDTAASLLALLKHAESPLQLHEYGSSELKSRVQSALESLTTQLRHCNDIESTNHIGVELVLPALIRYLREELPSSNFFLRVPAALEAMSEAKASQFQPELLYKQKWSPAIYHLEAFVGKIDFDRVTQQAFENGSMWTSPAATAAYLIHATTWDDQAEAYLRHVIREGQGHGNGSVPGTFPTKLFEFNWIVATLISAGYDLSELDSFTLDRIGSIVKAEFLAGHGVIGHGQGATDADDTAKGLLALRLLGREDGISPDHLIRTFEKEDGFSTFGGERDRSVSTNCHVLLALLSWNNPSQYALQIRKAASFVCEYWWSFLGQCKDKWHLSRFYAWMLIVESLASLLQVVEANLLSDLLDDDLKMKIAVILTQICTAYAVLILGKVCRMCFLSDLASIIRSTMDLGVAYLENRETNAYDERYWTSKTQYGVKFVTEAYVLAAHRVALSGHAQATLLKRTKHFRNMPEWLMQASLIESTLWLPGLRTRRLEIFPRDDRRIAKDAYFTILPALWICCQNRSKKFVPNSFVNDMLFMTLINIQVDEFIEAVITPTFEDHPGDLHDMIDHMIDDVSENRKSLEMDGIVLRDEDRVEKFLPLRRFAEHILQHERIRTASRRDRAILQQELRSFLHTQATQMEDNSKLRKQPDEQNLTFHTEIPFFTWVRTTAADHVSTPFTVAWVRCWISSVVGKGTEAFQLPTEKYFASALARHIATTNRMYNDLGSIRRDVTERNLNSVHFPEFAGFDAVEERKKALQSLAEYEQKCVEGSREKLEEAFREACSGAFENSRDEAKLHILGALCDVASLWDQLYTIRDLSSQIKLDRSKP</sequence>
<dbReference type="InterPro" id="IPR008930">
    <property type="entry name" value="Terpenoid_cyclase/PrenylTrfase"/>
</dbReference>
<evidence type="ECO:0000313" key="3">
    <source>
        <dbReference type="Proteomes" id="UP000016932"/>
    </source>
</evidence>
<dbReference type="Gene3D" id="1.50.10.160">
    <property type="match status" value="1"/>
</dbReference>
<protein>
    <submittedName>
        <fullName evidence="2">Uncharacterized protein</fullName>
    </submittedName>
</protein>
<reference evidence="2 3" key="1">
    <citation type="journal article" date="2012" name="PLoS Pathog.">
        <title>Diverse lifestyles and strategies of plant pathogenesis encoded in the genomes of eighteen Dothideomycetes fungi.</title>
        <authorList>
            <person name="Ohm R.A."/>
            <person name="Feau N."/>
            <person name="Henrissat B."/>
            <person name="Schoch C.L."/>
            <person name="Horwitz B.A."/>
            <person name="Barry K.W."/>
            <person name="Condon B.J."/>
            <person name="Copeland A.C."/>
            <person name="Dhillon B."/>
            <person name="Glaser F."/>
            <person name="Hesse C.N."/>
            <person name="Kosti I."/>
            <person name="LaButti K."/>
            <person name="Lindquist E.A."/>
            <person name="Lucas S."/>
            <person name="Salamov A.A."/>
            <person name="Bradshaw R.E."/>
            <person name="Ciuffetti L."/>
            <person name="Hamelin R.C."/>
            <person name="Kema G.H.J."/>
            <person name="Lawrence C."/>
            <person name="Scott J.A."/>
            <person name="Spatafora J.W."/>
            <person name="Turgeon B.G."/>
            <person name="de Wit P.J.G.M."/>
            <person name="Zhong S."/>
            <person name="Goodwin S.B."/>
            <person name="Grigoriev I.V."/>
        </authorList>
    </citation>
    <scope>NUCLEOTIDE SEQUENCE [LARGE SCALE GENOMIC DNA]</scope>
    <source>
        <strain evidence="2 3">CIRAD86</strain>
    </source>
</reference>
<dbReference type="PANTHER" id="PTHR31739:SF25">
    <property type="entry name" value="(E,E)-GERANYLLINALOOL SYNTHASE"/>
    <property type="match status" value="1"/>
</dbReference>
<keyword evidence="3" id="KW-1185">Reference proteome</keyword>
<dbReference type="GO" id="GO:0010333">
    <property type="term" value="F:terpene synthase activity"/>
    <property type="evidence" value="ECO:0007669"/>
    <property type="project" value="InterPro"/>
</dbReference>
<dbReference type="KEGG" id="pfj:MYCFIDRAFT_189135"/>
<gene>
    <name evidence="2" type="ORF">MYCFIDRAFT_189135</name>
</gene>
<accession>M3A7X3</accession>
<dbReference type="GeneID" id="19335056"/>
<dbReference type="GO" id="GO:0016102">
    <property type="term" value="P:diterpenoid biosynthetic process"/>
    <property type="evidence" value="ECO:0007669"/>
    <property type="project" value="TreeGrafter"/>
</dbReference>